<evidence type="ECO:0000256" key="5">
    <source>
        <dbReference type="ARBA" id="ARBA00023136"/>
    </source>
</evidence>
<name>A0A5E4Z685_9BURK</name>
<evidence type="ECO:0000256" key="3">
    <source>
        <dbReference type="ARBA" id="ARBA00022692"/>
    </source>
</evidence>
<dbReference type="InterPro" id="IPR051401">
    <property type="entry name" value="GtrA_CellWall_Glycosyl"/>
</dbReference>
<feature type="transmembrane region" description="Helical" evidence="6">
    <location>
        <begin position="21"/>
        <end position="43"/>
    </location>
</feature>
<protein>
    <submittedName>
        <fullName evidence="8">Bactoprenol-linked glucose translocase (GtrA)</fullName>
    </submittedName>
</protein>
<dbReference type="Proteomes" id="UP000366945">
    <property type="component" value="Unassembled WGS sequence"/>
</dbReference>
<dbReference type="PANTHER" id="PTHR38459:SF1">
    <property type="entry name" value="PROPHAGE BACTOPRENOL-LINKED GLUCOSE TRANSLOCASE HOMOLOG"/>
    <property type="match status" value="1"/>
</dbReference>
<sequence>MASRLQRWRASPHARTVFVPLLRFGVSGVIATAVHVIVAITLIDRFGVGPALANAVAFCVANPCSYLLNTLWSFSARPQRASLVRFVVVSLFGLWLTTMTAGAVERLGGNHWLGIMAVVLIVPPATFLLHRFWTYRGA</sequence>
<dbReference type="GeneID" id="300407018"/>
<reference evidence="8 9" key="1">
    <citation type="submission" date="2019-08" db="EMBL/GenBank/DDBJ databases">
        <authorList>
            <person name="Peeters C."/>
        </authorList>
    </citation>
    <scope>NUCLEOTIDE SEQUENCE [LARGE SCALE GENOMIC DNA]</scope>
    <source>
        <strain evidence="8 9">LMG 31114</strain>
    </source>
</reference>
<evidence type="ECO:0000313" key="9">
    <source>
        <dbReference type="Proteomes" id="UP000366945"/>
    </source>
</evidence>
<dbReference type="GO" id="GO:0000271">
    <property type="term" value="P:polysaccharide biosynthetic process"/>
    <property type="evidence" value="ECO:0007669"/>
    <property type="project" value="InterPro"/>
</dbReference>
<keyword evidence="5 6" id="KW-0472">Membrane</keyword>
<organism evidence="8 9">
    <name type="scientific">Pandoraea pneumonica</name>
    <dbReference type="NCBI Taxonomy" id="2508299"/>
    <lineage>
        <taxon>Bacteria</taxon>
        <taxon>Pseudomonadati</taxon>
        <taxon>Pseudomonadota</taxon>
        <taxon>Betaproteobacteria</taxon>
        <taxon>Burkholderiales</taxon>
        <taxon>Burkholderiaceae</taxon>
        <taxon>Pandoraea</taxon>
    </lineage>
</organism>
<dbReference type="PANTHER" id="PTHR38459">
    <property type="entry name" value="PROPHAGE BACTOPRENOL-LINKED GLUCOSE TRANSLOCASE HOMOLOG"/>
    <property type="match status" value="1"/>
</dbReference>
<comment type="similarity">
    <text evidence="2">Belongs to the GtrA family.</text>
</comment>
<feature type="domain" description="GtrA/DPMS transmembrane" evidence="7">
    <location>
        <begin position="23"/>
        <end position="134"/>
    </location>
</feature>
<dbReference type="GO" id="GO:0005886">
    <property type="term" value="C:plasma membrane"/>
    <property type="evidence" value="ECO:0007669"/>
    <property type="project" value="TreeGrafter"/>
</dbReference>
<dbReference type="AlphaFoldDB" id="A0A5E4Z685"/>
<keyword evidence="4 6" id="KW-1133">Transmembrane helix</keyword>
<evidence type="ECO:0000256" key="6">
    <source>
        <dbReference type="SAM" id="Phobius"/>
    </source>
</evidence>
<evidence type="ECO:0000256" key="4">
    <source>
        <dbReference type="ARBA" id="ARBA00022989"/>
    </source>
</evidence>
<gene>
    <name evidence="8" type="ORF">PPN31114_05040</name>
</gene>
<comment type="subcellular location">
    <subcellularLocation>
        <location evidence="1">Membrane</location>
        <topology evidence="1">Multi-pass membrane protein</topology>
    </subcellularLocation>
</comment>
<feature type="transmembrane region" description="Helical" evidence="6">
    <location>
        <begin position="49"/>
        <end position="71"/>
    </location>
</feature>
<dbReference type="RefSeq" id="WP_174988468.1">
    <property type="nucleotide sequence ID" value="NZ_CABPSK010000007.1"/>
</dbReference>
<accession>A0A5E4Z685</accession>
<dbReference type="EMBL" id="CABPSK010000007">
    <property type="protein sequence ID" value="VVE55880.1"/>
    <property type="molecule type" value="Genomic_DNA"/>
</dbReference>
<evidence type="ECO:0000259" key="7">
    <source>
        <dbReference type="Pfam" id="PF04138"/>
    </source>
</evidence>
<proteinExistence type="inferred from homology"/>
<keyword evidence="9" id="KW-1185">Reference proteome</keyword>
<keyword evidence="3 6" id="KW-0812">Transmembrane</keyword>
<dbReference type="Pfam" id="PF04138">
    <property type="entry name" value="GtrA_DPMS_TM"/>
    <property type="match status" value="1"/>
</dbReference>
<evidence type="ECO:0000256" key="2">
    <source>
        <dbReference type="ARBA" id="ARBA00009399"/>
    </source>
</evidence>
<feature type="transmembrane region" description="Helical" evidence="6">
    <location>
        <begin position="110"/>
        <end position="129"/>
    </location>
</feature>
<evidence type="ECO:0000313" key="8">
    <source>
        <dbReference type="EMBL" id="VVE55880.1"/>
    </source>
</evidence>
<feature type="transmembrane region" description="Helical" evidence="6">
    <location>
        <begin position="83"/>
        <end position="104"/>
    </location>
</feature>
<dbReference type="InterPro" id="IPR007267">
    <property type="entry name" value="GtrA_DPMS_TM"/>
</dbReference>
<evidence type="ECO:0000256" key="1">
    <source>
        <dbReference type="ARBA" id="ARBA00004141"/>
    </source>
</evidence>